<dbReference type="InterPro" id="IPR012347">
    <property type="entry name" value="Ferritin-like"/>
</dbReference>
<name>A0A7C4RU37_9BACT</name>
<sequence>MSTKSFQQVFQLLIDLELKVGRLYQKFAERFAEDGRFWSTLHQEEIEHAKILNELKTCMENGAEQEHFCSKISTETLGALISSIETILQDETYPATRKEALWIAMQTELSAGEFHMKMIQNGLFKNSGKDPFLWRADFDHAERIRAYLSA</sequence>
<dbReference type="SUPFAM" id="SSF47240">
    <property type="entry name" value="Ferritin-like"/>
    <property type="match status" value="1"/>
</dbReference>
<dbReference type="EMBL" id="DSUH01000336">
    <property type="protein sequence ID" value="HGU34080.1"/>
    <property type="molecule type" value="Genomic_DNA"/>
</dbReference>
<protein>
    <recommendedName>
        <fullName evidence="2">Rubrerythrin diiron-binding domain-containing protein</fullName>
    </recommendedName>
</protein>
<comment type="caution">
    <text evidence="1">The sequence shown here is derived from an EMBL/GenBank/DDBJ whole genome shotgun (WGS) entry which is preliminary data.</text>
</comment>
<proteinExistence type="predicted"/>
<dbReference type="Gene3D" id="1.20.1260.10">
    <property type="match status" value="1"/>
</dbReference>
<accession>A0A7C4RU37</accession>
<dbReference type="InterPro" id="IPR009078">
    <property type="entry name" value="Ferritin-like_SF"/>
</dbReference>
<gene>
    <name evidence="1" type="ORF">ENS29_14735</name>
</gene>
<organism evidence="1">
    <name type="scientific">Desulfatirhabdium butyrativorans</name>
    <dbReference type="NCBI Taxonomy" id="340467"/>
    <lineage>
        <taxon>Bacteria</taxon>
        <taxon>Pseudomonadati</taxon>
        <taxon>Thermodesulfobacteriota</taxon>
        <taxon>Desulfobacteria</taxon>
        <taxon>Desulfobacterales</taxon>
        <taxon>Desulfatirhabdiaceae</taxon>
        <taxon>Desulfatirhabdium</taxon>
    </lineage>
</organism>
<reference evidence="1" key="1">
    <citation type="journal article" date="2020" name="mSystems">
        <title>Genome- and Community-Level Interaction Insights into Carbon Utilization and Element Cycling Functions of Hydrothermarchaeota in Hydrothermal Sediment.</title>
        <authorList>
            <person name="Zhou Z."/>
            <person name="Liu Y."/>
            <person name="Xu W."/>
            <person name="Pan J."/>
            <person name="Luo Z.H."/>
            <person name="Li M."/>
        </authorList>
    </citation>
    <scope>NUCLEOTIDE SEQUENCE [LARGE SCALE GENOMIC DNA]</scope>
    <source>
        <strain evidence="1">SpSt-477</strain>
    </source>
</reference>
<evidence type="ECO:0000313" key="1">
    <source>
        <dbReference type="EMBL" id="HGU34080.1"/>
    </source>
</evidence>
<evidence type="ECO:0008006" key="2">
    <source>
        <dbReference type="Google" id="ProtNLM"/>
    </source>
</evidence>
<dbReference type="AlphaFoldDB" id="A0A7C4RU37"/>